<keyword evidence="6 7" id="KW-0694">RNA-binding</keyword>
<reference evidence="9 10" key="1">
    <citation type="journal article" date="2017" name="ISME J.">
        <title>Potential for microbial H2 and metal transformations associated with novel bacteria and archaea in deep terrestrial subsurface sediments.</title>
        <authorList>
            <person name="Hernsdorf A.W."/>
            <person name="Amano Y."/>
            <person name="Miyakawa K."/>
            <person name="Ise K."/>
            <person name="Suzuki Y."/>
            <person name="Anantharaman K."/>
            <person name="Probst A."/>
            <person name="Burstein D."/>
            <person name="Thomas B.C."/>
            <person name="Banfield J.F."/>
        </authorList>
    </citation>
    <scope>NUCLEOTIDE SEQUENCE [LARGE SCALE GENOMIC DNA]</scope>
    <source>
        <strain evidence="9">HGW-Falkowbacteria-1</strain>
    </source>
</reference>
<dbReference type="GO" id="GO:0030677">
    <property type="term" value="C:ribonuclease P complex"/>
    <property type="evidence" value="ECO:0007669"/>
    <property type="project" value="TreeGrafter"/>
</dbReference>
<evidence type="ECO:0000256" key="2">
    <source>
        <dbReference type="ARBA" id="ARBA00022694"/>
    </source>
</evidence>
<dbReference type="GO" id="GO:0042781">
    <property type="term" value="F:3'-tRNA processing endoribonuclease activity"/>
    <property type="evidence" value="ECO:0007669"/>
    <property type="project" value="TreeGrafter"/>
</dbReference>
<evidence type="ECO:0000256" key="6">
    <source>
        <dbReference type="ARBA" id="ARBA00022884"/>
    </source>
</evidence>
<evidence type="ECO:0000256" key="3">
    <source>
        <dbReference type="ARBA" id="ARBA00022722"/>
    </source>
</evidence>
<dbReference type="InterPro" id="IPR000100">
    <property type="entry name" value="RNase_P"/>
</dbReference>
<dbReference type="InterPro" id="IPR020568">
    <property type="entry name" value="Ribosomal_Su5_D2-typ_SF"/>
</dbReference>
<dbReference type="HAMAP" id="MF_00227">
    <property type="entry name" value="RNase_P"/>
    <property type="match status" value="1"/>
</dbReference>
<keyword evidence="2 7" id="KW-0819">tRNA processing</keyword>
<keyword evidence="5 7" id="KW-0378">Hydrolase</keyword>
<dbReference type="PANTHER" id="PTHR33992:SF1">
    <property type="entry name" value="RIBONUCLEASE P PROTEIN COMPONENT"/>
    <property type="match status" value="1"/>
</dbReference>
<name>A0A2N2E912_9BACT</name>
<dbReference type="EMBL" id="PHAI01000003">
    <property type="protein sequence ID" value="PKM91223.1"/>
    <property type="molecule type" value="Genomic_DNA"/>
</dbReference>
<dbReference type="InterPro" id="IPR014721">
    <property type="entry name" value="Ribsml_uS5_D2-typ_fold_subgr"/>
</dbReference>
<keyword evidence="3 7" id="KW-0540">Nuclease</keyword>
<evidence type="ECO:0000256" key="7">
    <source>
        <dbReference type="HAMAP-Rule" id="MF_00227"/>
    </source>
</evidence>
<evidence type="ECO:0000313" key="9">
    <source>
        <dbReference type="EMBL" id="PKM91223.1"/>
    </source>
</evidence>
<dbReference type="AlphaFoldDB" id="A0A2N2E912"/>
<accession>A0A2N2E912</accession>
<gene>
    <name evidence="7 9" type="primary">rnpA</name>
    <name evidence="9" type="ORF">CVU82_04210</name>
</gene>
<comment type="caution">
    <text evidence="9">The sequence shown here is derived from an EMBL/GenBank/DDBJ whole genome shotgun (WGS) entry which is preliminary data.</text>
</comment>
<dbReference type="NCBIfam" id="TIGR00188">
    <property type="entry name" value="rnpA"/>
    <property type="match status" value="1"/>
</dbReference>
<comment type="similarity">
    <text evidence="7">Belongs to the RnpA family.</text>
</comment>
<dbReference type="Pfam" id="PF00825">
    <property type="entry name" value="Ribonuclease_P"/>
    <property type="match status" value="1"/>
</dbReference>
<evidence type="ECO:0000256" key="5">
    <source>
        <dbReference type="ARBA" id="ARBA00022801"/>
    </source>
</evidence>
<dbReference type="InterPro" id="IPR020539">
    <property type="entry name" value="RNase_P_CS"/>
</dbReference>
<dbReference type="PROSITE" id="PS00648">
    <property type="entry name" value="RIBONUCLEASE_P"/>
    <property type="match status" value="1"/>
</dbReference>
<dbReference type="GO" id="GO:0000049">
    <property type="term" value="F:tRNA binding"/>
    <property type="evidence" value="ECO:0007669"/>
    <property type="project" value="UniProtKB-UniRule"/>
</dbReference>
<proteinExistence type="inferred from homology"/>
<evidence type="ECO:0000256" key="4">
    <source>
        <dbReference type="ARBA" id="ARBA00022759"/>
    </source>
</evidence>
<dbReference type="SUPFAM" id="SSF54211">
    <property type="entry name" value="Ribosomal protein S5 domain 2-like"/>
    <property type="match status" value="1"/>
</dbReference>
<dbReference type="PANTHER" id="PTHR33992">
    <property type="entry name" value="RIBONUCLEASE P PROTEIN COMPONENT"/>
    <property type="match status" value="1"/>
</dbReference>
<organism evidence="9 10">
    <name type="scientific">Candidatus Falkowbacteria bacterium HGW-Falkowbacteria-1</name>
    <dbReference type="NCBI Taxonomy" id="2013768"/>
    <lineage>
        <taxon>Bacteria</taxon>
        <taxon>Candidatus Falkowiibacteriota</taxon>
    </lineage>
</organism>
<protein>
    <recommendedName>
        <fullName evidence="7 8">Ribonuclease P protein component</fullName>
        <shortName evidence="7">RNase P protein</shortName>
        <shortName evidence="7">RNaseP protein</shortName>
        <ecNumber evidence="7 8">3.1.26.5</ecNumber>
    </recommendedName>
    <alternativeName>
        <fullName evidence="7">Protein C5</fullName>
    </alternativeName>
</protein>
<sequence length="113" mass="13162">MFNKKNRVTKTKEIENIFKNGKSFYNDILGFKVLKNEIKNNRFCIIISAKVSKKAVVRNKIKRQIRAIIIGEKNILRNDFDIVIIVNKNIVGRDFSEIKNSLNSAFKKLNLYA</sequence>
<keyword evidence="4 7" id="KW-0255">Endonuclease</keyword>
<dbReference type="Gene3D" id="3.30.230.10">
    <property type="match status" value="1"/>
</dbReference>
<evidence type="ECO:0000313" key="10">
    <source>
        <dbReference type="Proteomes" id="UP000233517"/>
    </source>
</evidence>
<dbReference type="Proteomes" id="UP000233517">
    <property type="component" value="Unassembled WGS sequence"/>
</dbReference>
<comment type="function">
    <text evidence="1 7">RNaseP catalyzes the removal of the 5'-leader sequence from pre-tRNA to produce the mature 5'-terminus. It can also cleave other RNA substrates such as 4.5S RNA. The protein component plays an auxiliary but essential role in vivo by binding to the 5'-leader sequence and broadening the substrate specificity of the ribozyme.</text>
</comment>
<dbReference type="GO" id="GO:0001682">
    <property type="term" value="P:tRNA 5'-leader removal"/>
    <property type="evidence" value="ECO:0007669"/>
    <property type="project" value="UniProtKB-UniRule"/>
</dbReference>
<comment type="catalytic activity">
    <reaction evidence="7">
        <text>Endonucleolytic cleavage of RNA, removing 5'-extranucleotides from tRNA precursor.</text>
        <dbReference type="EC" id="3.1.26.5"/>
    </reaction>
</comment>
<comment type="subunit">
    <text evidence="7">Consists of a catalytic RNA component (M1 or rnpB) and a protein subunit.</text>
</comment>
<evidence type="ECO:0000256" key="8">
    <source>
        <dbReference type="NCBIfam" id="TIGR00188"/>
    </source>
</evidence>
<evidence type="ECO:0000256" key="1">
    <source>
        <dbReference type="ARBA" id="ARBA00002663"/>
    </source>
</evidence>
<dbReference type="EC" id="3.1.26.5" evidence="7 8"/>
<dbReference type="GO" id="GO:0004526">
    <property type="term" value="F:ribonuclease P activity"/>
    <property type="evidence" value="ECO:0007669"/>
    <property type="project" value="UniProtKB-UniRule"/>
</dbReference>